<dbReference type="InterPro" id="IPR026966">
    <property type="entry name" value="Neurofascin/L1/NrCAM_C"/>
</dbReference>
<reference evidence="9 10" key="1">
    <citation type="submission" date="2015-09" db="EMBL/GenBank/DDBJ databases">
        <title>Draft genome of the parasitic nematode Teladorsagia circumcincta isolate WARC Sus (inbred).</title>
        <authorList>
            <person name="Mitreva M."/>
        </authorList>
    </citation>
    <scope>NUCLEOTIDE SEQUENCE [LARGE SCALE GENOMIC DNA]</scope>
    <source>
        <strain evidence="9 10">S</strain>
    </source>
</reference>
<dbReference type="SUPFAM" id="SSF49265">
    <property type="entry name" value="Fibronectin type III"/>
    <property type="match status" value="2"/>
</dbReference>
<evidence type="ECO:0000256" key="7">
    <source>
        <dbReference type="SAM" id="MobiDB-lite"/>
    </source>
</evidence>
<evidence type="ECO:0000313" key="10">
    <source>
        <dbReference type="Proteomes" id="UP000230423"/>
    </source>
</evidence>
<keyword evidence="10" id="KW-1185">Reference proteome</keyword>
<dbReference type="InterPro" id="IPR050964">
    <property type="entry name" value="Striated_Muscle_Regulatory"/>
</dbReference>
<evidence type="ECO:0000256" key="3">
    <source>
        <dbReference type="ARBA" id="ARBA00022737"/>
    </source>
</evidence>
<evidence type="ECO:0000256" key="5">
    <source>
        <dbReference type="ARBA" id="ARBA00023136"/>
    </source>
</evidence>
<feature type="region of interest" description="Disordered" evidence="7">
    <location>
        <begin position="128"/>
        <end position="153"/>
    </location>
</feature>
<dbReference type="FunFam" id="2.60.40.10:FF:000035">
    <property type="entry name" value="Contactin 1"/>
    <property type="match status" value="1"/>
</dbReference>
<evidence type="ECO:0000256" key="2">
    <source>
        <dbReference type="ARBA" id="ARBA00022692"/>
    </source>
</evidence>
<dbReference type="InterPro" id="IPR036116">
    <property type="entry name" value="FN3_sf"/>
</dbReference>
<keyword evidence="5" id="KW-0472">Membrane</keyword>
<organism evidence="9 10">
    <name type="scientific">Teladorsagia circumcincta</name>
    <name type="common">Brown stomach worm</name>
    <name type="synonym">Ostertagia circumcincta</name>
    <dbReference type="NCBI Taxonomy" id="45464"/>
    <lineage>
        <taxon>Eukaryota</taxon>
        <taxon>Metazoa</taxon>
        <taxon>Ecdysozoa</taxon>
        <taxon>Nematoda</taxon>
        <taxon>Chromadorea</taxon>
        <taxon>Rhabditida</taxon>
        <taxon>Rhabditina</taxon>
        <taxon>Rhabditomorpha</taxon>
        <taxon>Strongyloidea</taxon>
        <taxon>Trichostrongylidae</taxon>
        <taxon>Teladorsagia</taxon>
    </lineage>
</organism>
<dbReference type="Gene3D" id="2.60.40.10">
    <property type="entry name" value="Immunoglobulins"/>
    <property type="match status" value="3"/>
</dbReference>
<evidence type="ECO:0000256" key="6">
    <source>
        <dbReference type="ARBA" id="ARBA00023157"/>
    </source>
</evidence>
<dbReference type="PROSITE" id="PS50853">
    <property type="entry name" value="FN3"/>
    <property type="match status" value="3"/>
</dbReference>
<evidence type="ECO:0000256" key="1">
    <source>
        <dbReference type="ARBA" id="ARBA00004167"/>
    </source>
</evidence>
<keyword evidence="6" id="KW-1015">Disulfide bond</keyword>
<protein>
    <submittedName>
        <fullName evidence="9">Fibronectin type III domain protein</fullName>
    </submittedName>
</protein>
<dbReference type="OrthoDB" id="6244967at2759"/>
<dbReference type="SMART" id="SM00060">
    <property type="entry name" value="FN3"/>
    <property type="match status" value="3"/>
</dbReference>
<dbReference type="PANTHER" id="PTHR13817:SF166">
    <property type="entry name" value="NEURONAL IGCAM-RELATED"/>
    <property type="match status" value="1"/>
</dbReference>
<keyword evidence="2" id="KW-0812">Transmembrane</keyword>
<feature type="domain" description="Fibronectin type-III" evidence="8">
    <location>
        <begin position="267"/>
        <end position="380"/>
    </location>
</feature>
<dbReference type="Pfam" id="PF13882">
    <property type="entry name" value="Bravo_FIGEY"/>
    <property type="match status" value="1"/>
</dbReference>
<proteinExistence type="predicted"/>
<sequence length="435" mass="48796">MGVPTRALALDGFAGRVALADASDVPMPVHAAYVSKCDADSQSAEISFEHMEPADTVSPVKEFWVQYQMDSETEGTQWRTHPVPVQAHPNDRIEGDQRMVSGKATVALQPFGHYVFRVLARNGVGDSSPTRVKDVCITPPKQPDRNPSGVWAKGASPENIVVHWRPMSREEWNGKNFHYKIKYRPSEGGDGEWKEVQVNDPFADRYTITLEDDKDVKPFQPYEVQVTNGAHEGEPSEVIQFRTAEGAFGIPQPRGVSKMFFFVVPSPVRGLRAHPMNPKEAEEKAVVHLIWRRPRRPNGKLLKYVERRPVGNTFLVEYREADTDEWKRVPQKGDDLTVQVGDLNPGTRYEVRVAALQKDPSGTERESYSPSSYITTTGRDDDEKRSLTGSKAESETDSMAEYGDTDPGRFTEDGSFIGTNSFIQFSHNFLYANVC</sequence>
<dbReference type="CDD" id="cd00063">
    <property type="entry name" value="FN3"/>
    <property type="match status" value="3"/>
</dbReference>
<keyword evidence="4" id="KW-1133">Transmembrane helix</keyword>
<feature type="region of interest" description="Disordered" evidence="7">
    <location>
        <begin position="357"/>
        <end position="410"/>
    </location>
</feature>
<dbReference type="Proteomes" id="UP000230423">
    <property type="component" value="Unassembled WGS sequence"/>
</dbReference>
<dbReference type="InterPro" id="IPR013783">
    <property type="entry name" value="Ig-like_fold"/>
</dbReference>
<evidence type="ECO:0000256" key="4">
    <source>
        <dbReference type="ARBA" id="ARBA00022989"/>
    </source>
</evidence>
<feature type="domain" description="Fibronectin type-III" evidence="8">
    <location>
        <begin position="146"/>
        <end position="246"/>
    </location>
</feature>
<keyword evidence="3" id="KW-0677">Repeat</keyword>
<dbReference type="Pfam" id="PF00041">
    <property type="entry name" value="fn3"/>
    <property type="match status" value="2"/>
</dbReference>
<dbReference type="EMBL" id="KZ349440">
    <property type="protein sequence ID" value="PIO64942.1"/>
    <property type="molecule type" value="Genomic_DNA"/>
</dbReference>
<evidence type="ECO:0000259" key="8">
    <source>
        <dbReference type="PROSITE" id="PS50853"/>
    </source>
</evidence>
<dbReference type="GO" id="GO:0016020">
    <property type="term" value="C:membrane"/>
    <property type="evidence" value="ECO:0007669"/>
    <property type="project" value="UniProtKB-SubCell"/>
</dbReference>
<name>A0A2G9U5G2_TELCI</name>
<feature type="compositionally biased region" description="Polar residues" evidence="7">
    <location>
        <begin position="368"/>
        <end position="377"/>
    </location>
</feature>
<accession>A0A2G9U5G2</accession>
<comment type="subcellular location">
    <subcellularLocation>
        <location evidence="1">Membrane</location>
        <topology evidence="1">Single-pass membrane protein</topology>
    </subcellularLocation>
</comment>
<evidence type="ECO:0000313" key="9">
    <source>
        <dbReference type="EMBL" id="PIO64942.1"/>
    </source>
</evidence>
<dbReference type="AlphaFoldDB" id="A0A2G9U5G2"/>
<feature type="domain" description="Fibronectin type-III" evidence="8">
    <location>
        <begin position="25"/>
        <end position="141"/>
    </location>
</feature>
<dbReference type="InterPro" id="IPR003961">
    <property type="entry name" value="FN3_dom"/>
</dbReference>
<dbReference type="PANTHER" id="PTHR13817">
    <property type="entry name" value="TITIN"/>
    <property type="match status" value="1"/>
</dbReference>
<gene>
    <name evidence="9" type="ORF">TELCIR_13409</name>
</gene>